<comment type="caution">
    <text evidence="5">The sequence shown here is derived from an EMBL/GenBank/DDBJ whole genome shotgun (WGS) entry which is preliminary data.</text>
</comment>
<evidence type="ECO:0000313" key="5">
    <source>
        <dbReference type="EMBL" id="KPQ19848.1"/>
    </source>
</evidence>
<dbReference type="AlphaFoldDB" id="A0A0P8CAG8"/>
<evidence type="ECO:0000256" key="2">
    <source>
        <dbReference type="ARBA" id="ARBA00022729"/>
    </source>
</evidence>
<dbReference type="Gene3D" id="1.10.530.10">
    <property type="match status" value="1"/>
</dbReference>
<dbReference type="SMART" id="SM00062">
    <property type="entry name" value="PBPb"/>
    <property type="match status" value="1"/>
</dbReference>
<proteinExistence type="predicted"/>
<protein>
    <submittedName>
        <fullName evidence="5">Membrane-bound lytic murein transglycosylase MltF</fullName>
    </submittedName>
</protein>
<dbReference type="Gene3D" id="3.40.190.10">
    <property type="entry name" value="Periplasmic binding protein-like II"/>
    <property type="match status" value="2"/>
</dbReference>
<evidence type="ECO:0000256" key="3">
    <source>
        <dbReference type="ARBA" id="ARBA00023237"/>
    </source>
</evidence>
<reference evidence="5 6" key="1">
    <citation type="submission" date="2015-09" db="EMBL/GenBank/DDBJ databases">
        <title>Identification and resolution of microdiversity through metagenomic sequencing of parallel consortia.</title>
        <authorList>
            <person name="Nelson W.C."/>
            <person name="Romine M.F."/>
            <person name="Lindemann S.R."/>
        </authorList>
    </citation>
    <scope>NUCLEOTIDE SEQUENCE [LARGE SCALE GENOMIC DNA]</scope>
    <source>
        <strain evidence="5">HL-49</strain>
    </source>
</reference>
<dbReference type="Proteomes" id="UP000050421">
    <property type="component" value="Unassembled WGS sequence"/>
</dbReference>
<dbReference type="STRING" id="1305737.GCA_000526355_02280"/>
<dbReference type="SUPFAM" id="SSF53850">
    <property type="entry name" value="Periplasmic binding protein-like II"/>
    <property type="match status" value="1"/>
</dbReference>
<name>A0A0P8CAG8_9BACT</name>
<gene>
    <name evidence="5" type="primary">mltF</name>
    <name evidence="5" type="ORF">HLUCCX10_01520</name>
</gene>
<comment type="subcellular location">
    <subcellularLocation>
        <location evidence="1">Cell outer membrane</location>
        <topology evidence="1">Peripheral membrane protein</topology>
    </subcellularLocation>
</comment>
<dbReference type="InterPro" id="IPR023346">
    <property type="entry name" value="Lysozyme-like_dom_sf"/>
</dbReference>
<keyword evidence="3" id="KW-0472">Membrane</keyword>
<evidence type="ECO:0000256" key="1">
    <source>
        <dbReference type="ARBA" id="ARBA00004339"/>
    </source>
</evidence>
<organism evidence="5 6">
    <name type="scientific">Algoriphagus marincola HL-49</name>
    <dbReference type="NCBI Taxonomy" id="1305737"/>
    <lineage>
        <taxon>Bacteria</taxon>
        <taxon>Pseudomonadati</taxon>
        <taxon>Bacteroidota</taxon>
        <taxon>Cytophagia</taxon>
        <taxon>Cytophagales</taxon>
        <taxon>Cyclobacteriaceae</taxon>
        <taxon>Algoriphagus</taxon>
    </lineage>
</organism>
<dbReference type="Pfam" id="PF01464">
    <property type="entry name" value="SLT"/>
    <property type="match status" value="1"/>
</dbReference>
<dbReference type="InterPro" id="IPR001638">
    <property type="entry name" value="Solute-binding_3/MltF_N"/>
</dbReference>
<keyword evidence="3" id="KW-0998">Cell outer membrane</keyword>
<dbReference type="GO" id="GO:0009279">
    <property type="term" value="C:cell outer membrane"/>
    <property type="evidence" value="ECO:0007669"/>
    <property type="project" value="UniProtKB-SubCell"/>
</dbReference>
<dbReference type="eggNOG" id="COG4623">
    <property type="taxonomic scope" value="Bacteria"/>
</dbReference>
<feature type="domain" description="Solute-binding protein family 3/N-terminal" evidence="4">
    <location>
        <begin position="56"/>
        <end position="278"/>
    </location>
</feature>
<dbReference type="SUPFAM" id="SSF53955">
    <property type="entry name" value="Lysozyme-like"/>
    <property type="match status" value="1"/>
</dbReference>
<dbReference type="Pfam" id="PF00497">
    <property type="entry name" value="SBP_bac_3"/>
    <property type="match status" value="1"/>
</dbReference>
<sequence length="471" mass="54092">MRVDLSCMYKAFRIISTFLILSLFGVQCTFLEKYFPSPEDEPSYFLDLKGIKNRGTLRVAVDNNSTGYYIYRGRMMGYEYEMLRDLSEELELGLEIKVLTEIDEAFDQLNSGGVDLIAMNLEFDSLRFEKGNFSSPLGTINTVLVGSTNSPRIQSWEDLEGDTIYVRQGTIYKSQLCKIKDSLNVNFTIEESRLHEESLIEKVVSKEIRWTVADQNIARANATYFDGLNIAWKVSESKEVAWLVRKNSPQLLEAVNTWIEENEKKLIPILYSKYFLNSKNSYYRSTSPFSSVVGNRISVFDDFIKEGARELGWDWRLLASLVYKESRFDTAATSYAGAQGLLQLMPVTLERFGVENPNDPIESLSGGVRYLRYLDKFWLERVPEVNERIKFILASYNIGHGHVEDAWRLALKYGANTQTWEEVAEYLALKSDPEYYLDPLVRSGFAKGHLAVNYVRDILSVFESYKALVEP</sequence>
<dbReference type="PANTHER" id="PTHR35936">
    <property type="entry name" value="MEMBRANE-BOUND LYTIC MUREIN TRANSGLYCOSYLASE F"/>
    <property type="match status" value="1"/>
</dbReference>
<dbReference type="PANTHER" id="PTHR35936:SF32">
    <property type="entry name" value="MEMBRANE-BOUND LYTIC MUREIN TRANSGLYCOSYLASE F"/>
    <property type="match status" value="1"/>
</dbReference>
<dbReference type="PATRIC" id="fig|1305737.6.peg.925"/>
<accession>A0A0P8CAG8</accession>
<keyword evidence="2" id="KW-0732">Signal</keyword>
<evidence type="ECO:0000259" key="4">
    <source>
        <dbReference type="SMART" id="SM00062"/>
    </source>
</evidence>
<dbReference type="CDD" id="cd13403">
    <property type="entry name" value="MLTF-like"/>
    <property type="match status" value="1"/>
</dbReference>
<evidence type="ECO:0000313" key="6">
    <source>
        <dbReference type="Proteomes" id="UP000050421"/>
    </source>
</evidence>
<dbReference type="InterPro" id="IPR008258">
    <property type="entry name" value="Transglycosylase_SLT_dom_1"/>
</dbReference>
<dbReference type="EMBL" id="LJXT01000005">
    <property type="protein sequence ID" value="KPQ19848.1"/>
    <property type="molecule type" value="Genomic_DNA"/>
</dbReference>
<dbReference type="CDD" id="cd01009">
    <property type="entry name" value="PBP2_YfhD_N"/>
    <property type="match status" value="1"/>
</dbReference>